<dbReference type="Proteomes" id="UP000178509">
    <property type="component" value="Unassembled WGS sequence"/>
</dbReference>
<gene>
    <name evidence="1" type="ORF">A3H51_02915</name>
</gene>
<name>A0A1G2HHF1_9BACT</name>
<proteinExistence type="predicted"/>
<comment type="caution">
    <text evidence="1">The sequence shown here is derived from an EMBL/GenBank/DDBJ whole genome shotgun (WGS) entry which is preliminary data.</text>
</comment>
<evidence type="ECO:0000313" key="1">
    <source>
        <dbReference type="EMBL" id="OGZ61925.1"/>
    </source>
</evidence>
<dbReference type="EMBL" id="MHOJ01000032">
    <property type="protein sequence ID" value="OGZ61925.1"/>
    <property type="molecule type" value="Genomic_DNA"/>
</dbReference>
<dbReference type="AlphaFoldDB" id="A0A1G2HHF1"/>
<reference evidence="1 2" key="1">
    <citation type="journal article" date="2016" name="Nat. Commun.">
        <title>Thousands of microbial genomes shed light on interconnected biogeochemical processes in an aquifer system.</title>
        <authorList>
            <person name="Anantharaman K."/>
            <person name="Brown C.T."/>
            <person name="Hug L.A."/>
            <person name="Sharon I."/>
            <person name="Castelle C.J."/>
            <person name="Probst A.J."/>
            <person name="Thomas B.C."/>
            <person name="Singh A."/>
            <person name="Wilkins M.J."/>
            <person name="Karaoz U."/>
            <person name="Brodie E.L."/>
            <person name="Williams K.H."/>
            <person name="Hubbard S.S."/>
            <person name="Banfield J.F."/>
        </authorList>
    </citation>
    <scope>NUCLEOTIDE SEQUENCE [LARGE SCALE GENOMIC DNA]</scope>
</reference>
<accession>A0A1G2HHF1</accession>
<sequence>MVNNANDEFVLDNGYVVVLPQRLTAVQKDLSAATQEEILQIHYAFRKIMPQYGCEFASKILAEIYSNLYFVPLADGRFDFYLGATSDYTILHSFVIQKDDKAIVDITADQFNIENFGPVARVYPSDYEYRWYHFKNNCGLEEVDCVCRLTI</sequence>
<evidence type="ECO:0000313" key="2">
    <source>
        <dbReference type="Proteomes" id="UP000178509"/>
    </source>
</evidence>
<protein>
    <submittedName>
        <fullName evidence="1">Uncharacterized protein</fullName>
    </submittedName>
</protein>
<organism evidence="1 2">
    <name type="scientific">Candidatus Spechtbacteria bacterium RIFCSPLOWO2_02_FULL_38_8</name>
    <dbReference type="NCBI Taxonomy" id="1802164"/>
    <lineage>
        <taxon>Bacteria</taxon>
        <taxon>Candidatus Spechtiibacteriota</taxon>
    </lineage>
</organism>
<dbReference type="STRING" id="1802164.A3H51_02915"/>